<organism evidence="6 7">
    <name type="scientific">Hypericibacter terrae</name>
    <dbReference type="NCBI Taxonomy" id="2602015"/>
    <lineage>
        <taxon>Bacteria</taxon>
        <taxon>Pseudomonadati</taxon>
        <taxon>Pseudomonadota</taxon>
        <taxon>Alphaproteobacteria</taxon>
        <taxon>Rhodospirillales</taxon>
        <taxon>Dongiaceae</taxon>
        <taxon>Hypericibacter</taxon>
    </lineage>
</organism>
<dbReference type="Gene3D" id="1.10.10.10">
    <property type="entry name" value="Winged helix-like DNA-binding domain superfamily/Winged helix DNA-binding domain"/>
    <property type="match status" value="1"/>
</dbReference>
<evidence type="ECO:0000256" key="3">
    <source>
        <dbReference type="ARBA" id="ARBA00023163"/>
    </source>
</evidence>
<dbReference type="GO" id="GO:0003677">
    <property type="term" value="F:DNA binding"/>
    <property type="evidence" value="ECO:0007669"/>
    <property type="project" value="UniProtKB-KW"/>
</dbReference>
<evidence type="ECO:0000256" key="2">
    <source>
        <dbReference type="ARBA" id="ARBA00023125"/>
    </source>
</evidence>
<dbReference type="EMBL" id="CP042906">
    <property type="protein sequence ID" value="QEX15287.1"/>
    <property type="molecule type" value="Genomic_DNA"/>
</dbReference>
<evidence type="ECO:0000259" key="4">
    <source>
        <dbReference type="PROSITE" id="PS51077"/>
    </source>
</evidence>
<dbReference type="PROSITE" id="PS51077">
    <property type="entry name" value="HTH_ICLR"/>
    <property type="match status" value="1"/>
</dbReference>
<evidence type="ECO:0000313" key="7">
    <source>
        <dbReference type="Proteomes" id="UP000326202"/>
    </source>
</evidence>
<dbReference type="SUPFAM" id="SSF55781">
    <property type="entry name" value="GAF domain-like"/>
    <property type="match status" value="1"/>
</dbReference>
<reference evidence="6 7" key="1">
    <citation type="submission" date="2019-08" db="EMBL/GenBank/DDBJ databases">
        <title>Hyperibacter terrae gen. nov., sp. nov. and Hyperibacter viscosus sp. nov., two new members in the family Rhodospirillaceae isolated from the rhizosphere of Hypericum perforatum.</title>
        <authorList>
            <person name="Noviana Z."/>
        </authorList>
    </citation>
    <scope>NUCLEOTIDE SEQUENCE [LARGE SCALE GENOMIC DNA]</scope>
    <source>
        <strain evidence="6 7">R5913</strain>
    </source>
</reference>
<accession>A0A5J6ME55</accession>
<dbReference type="InterPro" id="IPR036388">
    <property type="entry name" value="WH-like_DNA-bd_sf"/>
</dbReference>
<dbReference type="InterPro" id="IPR014757">
    <property type="entry name" value="Tscrpt_reg_IclR_C"/>
</dbReference>
<dbReference type="PANTHER" id="PTHR30136">
    <property type="entry name" value="HELIX-TURN-HELIX TRANSCRIPTIONAL REGULATOR, ICLR FAMILY"/>
    <property type="match status" value="1"/>
</dbReference>
<dbReference type="Pfam" id="PF09339">
    <property type="entry name" value="HTH_IclR"/>
    <property type="match status" value="1"/>
</dbReference>
<feature type="domain" description="HTH iclR-type" evidence="4">
    <location>
        <begin position="27"/>
        <end position="88"/>
    </location>
</feature>
<dbReference type="GO" id="GO:0045892">
    <property type="term" value="P:negative regulation of DNA-templated transcription"/>
    <property type="evidence" value="ECO:0007669"/>
    <property type="project" value="TreeGrafter"/>
</dbReference>
<gene>
    <name evidence="6" type="primary">blcR</name>
    <name evidence="6" type="ORF">FRZ44_05700</name>
</gene>
<keyword evidence="1" id="KW-0805">Transcription regulation</keyword>
<dbReference type="InterPro" id="IPR036390">
    <property type="entry name" value="WH_DNA-bd_sf"/>
</dbReference>
<dbReference type="Pfam" id="PF01614">
    <property type="entry name" value="IclR_C"/>
    <property type="match status" value="1"/>
</dbReference>
<dbReference type="Proteomes" id="UP000326202">
    <property type="component" value="Chromosome"/>
</dbReference>
<proteinExistence type="predicted"/>
<evidence type="ECO:0000313" key="6">
    <source>
        <dbReference type="EMBL" id="QEX15287.1"/>
    </source>
</evidence>
<dbReference type="InterPro" id="IPR029016">
    <property type="entry name" value="GAF-like_dom_sf"/>
</dbReference>
<keyword evidence="2" id="KW-0238">DNA-binding</keyword>
<dbReference type="RefSeq" id="WP_225308526.1">
    <property type="nucleotide sequence ID" value="NZ_CP042906.1"/>
</dbReference>
<name>A0A5J6ME55_9PROT</name>
<dbReference type="GO" id="GO:0003700">
    <property type="term" value="F:DNA-binding transcription factor activity"/>
    <property type="evidence" value="ECO:0007669"/>
    <property type="project" value="TreeGrafter"/>
</dbReference>
<feature type="domain" description="IclR-ED" evidence="5">
    <location>
        <begin position="89"/>
        <end position="272"/>
    </location>
</feature>
<dbReference type="SMART" id="SM00346">
    <property type="entry name" value="HTH_ICLR"/>
    <property type="match status" value="1"/>
</dbReference>
<keyword evidence="7" id="KW-1185">Reference proteome</keyword>
<dbReference type="PANTHER" id="PTHR30136:SF24">
    <property type="entry name" value="HTH-TYPE TRANSCRIPTIONAL REPRESSOR ALLR"/>
    <property type="match status" value="1"/>
</dbReference>
<evidence type="ECO:0000259" key="5">
    <source>
        <dbReference type="PROSITE" id="PS51078"/>
    </source>
</evidence>
<dbReference type="Gene3D" id="3.30.450.40">
    <property type="match status" value="1"/>
</dbReference>
<dbReference type="AlphaFoldDB" id="A0A5J6ME55"/>
<dbReference type="SUPFAM" id="SSF46785">
    <property type="entry name" value="Winged helix' DNA-binding domain"/>
    <property type="match status" value="1"/>
</dbReference>
<dbReference type="KEGG" id="htq:FRZ44_05700"/>
<dbReference type="InterPro" id="IPR005471">
    <property type="entry name" value="Tscrpt_reg_IclR_N"/>
</dbReference>
<sequence length="279" mass="29969">MRGYILPEFGSKKQLTKLPIGVGEKGVPALIRGSRVLDAVVASDQPLTVSDLARKLNLPKSTVHGLCGTLVDLGLLSRRNGNSFLIGPHVMRWANAFLAQTDLTAEFSSLWDSLTVLSDETITLSVLDGSEVVYIACRNSSSSLGITFRIGMRLPAPFTATGKAILSTMSDAQVRKLLAGHWPQPLTSRSVKNIEGLMAELADCRRRGFSIDDGQTRDGMYCFGTAVRDSSNQVVAGVAVSLLATRVDDRTTDLAAKSIQTIAHQLSVRLGADMKKLPA</sequence>
<protein>
    <submittedName>
        <fullName evidence="6">IclR family transcriptional regulator</fullName>
    </submittedName>
</protein>
<evidence type="ECO:0000256" key="1">
    <source>
        <dbReference type="ARBA" id="ARBA00023015"/>
    </source>
</evidence>
<keyword evidence="3" id="KW-0804">Transcription</keyword>
<dbReference type="PROSITE" id="PS51078">
    <property type="entry name" value="ICLR_ED"/>
    <property type="match status" value="1"/>
</dbReference>
<dbReference type="InterPro" id="IPR050707">
    <property type="entry name" value="HTH_MetabolicPath_Reg"/>
</dbReference>